<feature type="compositionally biased region" description="Basic and acidic residues" evidence="1">
    <location>
        <begin position="7"/>
        <end position="56"/>
    </location>
</feature>
<feature type="region of interest" description="Disordered" evidence="1">
    <location>
        <begin position="1"/>
        <end position="56"/>
    </location>
</feature>
<organism evidence="2 3">
    <name type="scientific">Paenibacillus alginolyticus</name>
    <dbReference type="NCBI Taxonomy" id="59839"/>
    <lineage>
        <taxon>Bacteria</taxon>
        <taxon>Bacillati</taxon>
        <taxon>Bacillota</taxon>
        <taxon>Bacilli</taxon>
        <taxon>Bacillales</taxon>
        <taxon>Paenibacillaceae</taxon>
        <taxon>Paenibacillus</taxon>
    </lineage>
</organism>
<evidence type="ECO:0000313" key="3">
    <source>
        <dbReference type="Proteomes" id="UP001527099"/>
    </source>
</evidence>
<evidence type="ECO:0000256" key="1">
    <source>
        <dbReference type="SAM" id="MobiDB-lite"/>
    </source>
</evidence>
<keyword evidence="3" id="KW-1185">Reference proteome</keyword>
<feature type="region of interest" description="Disordered" evidence="1">
    <location>
        <begin position="74"/>
        <end position="107"/>
    </location>
</feature>
<gene>
    <name evidence="2" type="ORF">M5X19_20515</name>
</gene>
<reference evidence="2 3" key="1">
    <citation type="submission" date="2022-05" db="EMBL/GenBank/DDBJ databases">
        <title>Genome Sequencing of Bee-Associated Microbes.</title>
        <authorList>
            <person name="Dunlap C."/>
        </authorList>
    </citation>
    <scope>NUCLEOTIDE SEQUENCE [LARGE SCALE GENOMIC DNA]</scope>
    <source>
        <strain evidence="2 3">NRRL B-14421</strain>
    </source>
</reference>
<feature type="compositionally biased region" description="Basic and acidic residues" evidence="1">
    <location>
        <begin position="85"/>
        <end position="107"/>
    </location>
</feature>
<dbReference type="EMBL" id="JAMDMX010000067">
    <property type="protein sequence ID" value="MCY9695265.1"/>
    <property type="molecule type" value="Genomic_DNA"/>
</dbReference>
<name>A0ABT4GGE4_9BACL</name>
<accession>A0ABT4GGE4</accession>
<protein>
    <submittedName>
        <fullName evidence="2">Uncharacterized protein</fullName>
    </submittedName>
</protein>
<comment type="caution">
    <text evidence="2">The sequence shown here is derived from an EMBL/GenBank/DDBJ whole genome shotgun (WGS) entry which is preliminary data.</text>
</comment>
<dbReference type="RefSeq" id="WP_268616668.1">
    <property type="nucleotide sequence ID" value="NZ_JAMDMX010000067.1"/>
</dbReference>
<proteinExistence type="predicted"/>
<sequence length="165" mass="19010">MAIIVAAKKESAKNAPVKKEPAKNAPVKKEAVKKEPVKKEAAKKEPVKKEAVKKEAMKKEKVIKETTKREVVNPRNLFEMQETETENRYIMRSPSTREGRNGVTRVSREEINDKINEAIDVLGTSKRNVSSDKLRRADEEIDRALRILIKAQREINSRRNWYISE</sequence>
<dbReference type="Proteomes" id="UP001527099">
    <property type="component" value="Unassembled WGS sequence"/>
</dbReference>
<evidence type="ECO:0000313" key="2">
    <source>
        <dbReference type="EMBL" id="MCY9695265.1"/>
    </source>
</evidence>